<dbReference type="SMART" id="SM00046">
    <property type="entry name" value="DAGKc"/>
    <property type="match status" value="1"/>
</dbReference>
<name>A0ABR2YEF9_9CHLO</name>
<dbReference type="Pfam" id="PF00781">
    <property type="entry name" value="DAGK_cat"/>
    <property type="match status" value="1"/>
</dbReference>
<gene>
    <name evidence="3" type="ORF">WJX75_007331</name>
</gene>
<proteinExistence type="predicted"/>
<dbReference type="EMBL" id="JALJOT010000014">
    <property type="protein sequence ID" value="KAK9903499.1"/>
    <property type="molecule type" value="Genomic_DNA"/>
</dbReference>
<dbReference type="PROSITE" id="PS50146">
    <property type="entry name" value="DAGK"/>
    <property type="match status" value="1"/>
</dbReference>
<accession>A0ABR2YEF9</accession>
<sequence length="451" mass="49154">MQVKGEELIGATLEKGDGIKVWYCTLRKGSSGRQIRSLHKSARFTCTSAHTAQKTVNVLQSIGSPSKGSHGKRLLVFINPHSGRGKAKKKYHKVVEAMFQAAGFEVVLHVTERPGHATDIVKEEALEHFQAVVAVGGDGTAFEVLQGYFNGPDWQQRTRTPFCLVPCGSGNALSANCGMWNAVTAVYGVCKGRQRPIDIFSVLQAEGQRFYAFLSIYYGMMANLDRGTDHLRWMGPVRFTIGALHEVFQRKKYAARVAFMPSAAASRQSPADMAGSGPGPLQEGAGDKACSNMGGQRQEQGRVGSKTASEGPATALLDGLCNFEQLDLGRANNLPQGWQMLPCEDTSFFAAVNLPFLDFTSRTGPQADFDTGCLDLMYIEDLKSRKEGLEFLDAIGKGKHLESTKCRLEKVAALIIDPLSPGTWLVVDGEDIPYKRVYVEVHSKLCNVLVA</sequence>
<dbReference type="SUPFAM" id="SSF111331">
    <property type="entry name" value="NAD kinase/diacylglycerol kinase-like"/>
    <property type="match status" value="1"/>
</dbReference>
<organism evidence="3 4">
    <name type="scientific">Coccomyxa subellipsoidea</name>
    <dbReference type="NCBI Taxonomy" id="248742"/>
    <lineage>
        <taxon>Eukaryota</taxon>
        <taxon>Viridiplantae</taxon>
        <taxon>Chlorophyta</taxon>
        <taxon>core chlorophytes</taxon>
        <taxon>Trebouxiophyceae</taxon>
        <taxon>Trebouxiophyceae incertae sedis</taxon>
        <taxon>Coccomyxaceae</taxon>
        <taxon>Coccomyxa</taxon>
    </lineage>
</organism>
<evidence type="ECO:0000256" key="1">
    <source>
        <dbReference type="SAM" id="MobiDB-lite"/>
    </source>
</evidence>
<dbReference type="InterPro" id="IPR001206">
    <property type="entry name" value="Diacylglycerol_kinase_cat_dom"/>
</dbReference>
<reference evidence="3 4" key="1">
    <citation type="journal article" date="2024" name="Nat. Commun.">
        <title>Phylogenomics reveals the evolutionary origins of lichenization in chlorophyte algae.</title>
        <authorList>
            <person name="Puginier C."/>
            <person name="Libourel C."/>
            <person name="Otte J."/>
            <person name="Skaloud P."/>
            <person name="Haon M."/>
            <person name="Grisel S."/>
            <person name="Petersen M."/>
            <person name="Berrin J.G."/>
            <person name="Delaux P.M."/>
            <person name="Dal Grande F."/>
            <person name="Keller J."/>
        </authorList>
    </citation>
    <scope>NUCLEOTIDE SEQUENCE [LARGE SCALE GENOMIC DNA]</scope>
    <source>
        <strain evidence="3 4">SAG 216-7</strain>
    </source>
</reference>
<dbReference type="PANTHER" id="PTHR12358">
    <property type="entry name" value="SPHINGOSINE KINASE"/>
    <property type="match status" value="1"/>
</dbReference>
<dbReference type="Gene3D" id="3.40.50.10330">
    <property type="entry name" value="Probable inorganic polyphosphate/atp-NAD kinase, domain 1"/>
    <property type="match status" value="1"/>
</dbReference>
<evidence type="ECO:0000313" key="3">
    <source>
        <dbReference type="EMBL" id="KAK9903499.1"/>
    </source>
</evidence>
<dbReference type="InterPro" id="IPR017438">
    <property type="entry name" value="ATP-NAD_kinase_N"/>
</dbReference>
<feature type="region of interest" description="Disordered" evidence="1">
    <location>
        <begin position="268"/>
        <end position="309"/>
    </location>
</feature>
<dbReference type="InterPro" id="IPR016064">
    <property type="entry name" value="NAD/diacylglycerol_kinase_sf"/>
</dbReference>
<dbReference type="Proteomes" id="UP001491310">
    <property type="component" value="Unassembled WGS sequence"/>
</dbReference>
<protein>
    <recommendedName>
        <fullName evidence="2">DAGKc domain-containing protein</fullName>
    </recommendedName>
</protein>
<dbReference type="PANTHER" id="PTHR12358:SF31">
    <property type="entry name" value="ACYLGLYCEROL KINASE, MITOCHONDRIAL"/>
    <property type="match status" value="1"/>
</dbReference>
<evidence type="ECO:0000313" key="4">
    <source>
        <dbReference type="Proteomes" id="UP001491310"/>
    </source>
</evidence>
<feature type="domain" description="DAGKc" evidence="2">
    <location>
        <begin position="69"/>
        <end position="206"/>
    </location>
</feature>
<comment type="caution">
    <text evidence="3">The sequence shown here is derived from an EMBL/GenBank/DDBJ whole genome shotgun (WGS) entry which is preliminary data.</text>
</comment>
<evidence type="ECO:0000259" key="2">
    <source>
        <dbReference type="PROSITE" id="PS50146"/>
    </source>
</evidence>
<keyword evidence="4" id="KW-1185">Reference proteome</keyword>
<dbReference type="Gene3D" id="2.60.200.40">
    <property type="match status" value="1"/>
</dbReference>
<dbReference type="InterPro" id="IPR050187">
    <property type="entry name" value="Lipid_Phosphate_FormReg"/>
</dbReference>